<proteinExistence type="predicted"/>
<dbReference type="PANTHER" id="PTHR44163:SF1">
    <property type="entry name" value="U3 SMALL NUCLEOLAR RNA-ASSOCIATED PROTEIN 4 HOMOLOG"/>
    <property type="match status" value="1"/>
</dbReference>
<evidence type="ECO:0000313" key="2">
    <source>
        <dbReference type="EMBL" id="RSH87122.1"/>
    </source>
</evidence>
<dbReference type="STRING" id="1890683.A0A427Y7Q5"/>
<gene>
    <name evidence="2" type="primary">UTP4</name>
    <name evidence="2" type="ORF">EHS25_003611</name>
</gene>
<dbReference type="AlphaFoldDB" id="A0A427Y7Q5"/>
<feature type="compositionally biased region" description="Basic and acidic residues" evidence="1">
    <location>
        <begin position="724"/>
        <end position="737"/>
    </location>
</feature>
<dbReference type="OrthoDB" id="8883818at2759"/>
<dbReference type="GO" id="GO:0030686">
    <property type="term" value="C:90S preribosome"/>
    <property type="evidence" value="ECO:0007669"/>
    <property type="project" value="InterPro"/>
</dbReference>
<organism evidence="2 3">
    <name type="scientific">Saitozyma podzolica</name>
    <dbReference type="NCBI Taxonomy" id="1890683"/>
    <lineage>
        <taxon>Eukaryota</taxon>
        <taxon>Fungi</taxon>
        <taxon>Dikarya</taxon>
        <taxon>Basidiomycota</taxon>
        <taxon>Agaricomycotina</taxon>
        <taxon>Tremellomycetes</taxon>
        <taxon>Tremellales</taxon>
        <taxon>Trimorphomycetaceae</taxon>
        <taxon>Saitozyma</taxon>
    </lineage>
</organism>
<feature type="region of interest" description="Disordered" evidence="1">
    <location>
        <begin position="1008"/>
        <end position="1033"/>
    </location>
</feature>
<dbReference type="Proteomes" id="UP000279259">
    <property type="component" value="Unassembled WGS sequence"/>
</dbReference>
<dbReference type="GO" id="GO:0034455">
    <property type="term" value="C:t-UTP complex"/>
    <property type="evidence" value="ECO:0007669"/>
    <property type="project" value="TreeGrafter"/>
</dbReference>
<accession>A0A427Y7Q5</accession>
<feature type="region of interest" description="Disordered" evidence="1">
    <location>
        <begin position="29"/>
        <end position="64"/>
    </location>
</feature>
<keyword evidence="3" id="KW-1185">Reference proteome</keyword>
<feature type="region of interest" description="Disordered" evidence="1">
    <location>
        <begin position="953"/>
        <end position="977"/>
    </location>
</feature>
<protein>
    <submittedName>
        <fullName evidence="2">U3 small nucleolar RNA-associated protein</fullName>
    </submittedName>
</protein>
<dbReference type="GO" id="GO:0000462">
    <property type="term" value="P:maturation of SSU-rRNA from tricistronic rRNA transcript (SSU-rRNA, 5.8S rRNA, LSU-rRNA)"/>
    <property type="evidence" value="ECO:0007669"/>
    <property type="project" value="InterPro"/>
</dbReference>
<dbReference type="EMBL" id="RSCD01000018">
    <property type="protein sequence ID" value="RSH87122.1"/>
    <property type="molecule type" value="Genomic_DNA"/>
</dbReference>
<feature type="region of interest" description="Disordered" evidence="1">
    <location>
        <begin position="768"/>
        <end position="804"/>
    </location>
</feature>
<dbReference type="SMART" id="SM00320">
    <property type="entry name" value="WD40"/>
    <property type="match status" value="4"/>
</dbReference>
<feature type="compositionally biased region" description="Basic and acidic residues" evidence="1">
    <location>
        <begin position="49"/>
        <end position="64"/>
    </location>
</feature>
<dbReference type="PANTHER" id="PTHR44163">
    <property type="entry name" value="U3 SMALL NUCLEOLAR RNA-ASSOCIATED PROTEIN 4 HOMOLOG"/>
    <property type="match status" value="1"/>
</dbReference>
<sequence>MPVPSHPPSLPLHRVRFFDHTPTPITALSFAPLPLPPAQDPTPSTTSAKGKERLPAQSQDDGKPEMGLLVLAREGGEVEVWEYVGPENKGMGNWVMQKTLPPTLTHPTISLMALVLRDPDNFHLKPYAVPRLADLRLFTAGSDSEDLTERCLQTGRILGTAMSCCRGNIFAESPIHRLPAYLASQSAHPIPSPPLWSLTVSPTHRLLCLATTSPTLHFLSIPPSPGSSLAPLEPPPPHLLRSDTLPSRTRTVSVAWGVPRVAHTDGEWTWTDTYLVTGNSDSSFRKWEISPPDPTRPGAGRVGLRGRAVVEKLGKRANKKATQAKGTIVWGVGVLPDHTIVTSDSLGSVTFWDGATLAQKQHFSAHKADGMCLLIGPSGRVIYTSGPDQRVCQFTLVPPSSSATSSTPTPQWALTTTKRMHFHDVRALAVFPPYVPAPLSTPSAPLNPGYAPVLASGGWDMSLVLTPAATPDLSADKLRNPLGKTKGLSRVVFEESYARKMSFLGGSRNTGRIAVARGARLVVGRKDRSVGIWRVLEDEQGWEKVLEMDLRLRTNIVSVAISDDGYWLAVSDLYETKLFRLSVSPSGTLHPTRIRSLHDTLHSSPLLAHLSLASNGFGATSMLFTPDAARLVLSHAFSAQIIVLELFPDGVEVSKCFPREETTVGGRVIKSVPAERTRKPTGARGTSGQAERRAHVLGKEVDVGGGRKVVIPPMPGSAKKTRRLPKEEAIERAKAKEEWEKSFIDKARAEAETEDAKAAEVAEAARRQLVANGDGDEEDKEESESDEEDEDDEMDGDDDNDNEKKAGVRADAAWVSSLAASEDGQWLAVADLEGRVTIFNLDTLQPHASLPTFPHAPCALLFPPAQPSLLGVLLPSNALSFYHIEDRRLLPPTTQLVLLNQTLRDQHLPVQSASFEPSRSRPRNAKLIVWSHDWIATVRLDLDAIARFRNRNITDHNFSPSSPSDVSKSLRRKRAREAREQLEAVSALSAGASTPSLLDFSSELGSVTRTGTPASAGTGTGTPASAGTGTGSTTTWNKMMASPSSADDPDFVKVTPNKFRSVAAVEWLQQGEMMVVERPLGDFEGELPPAFWTGRFGKS</sequence>
<feature type="compositionally biased region" description="Acidic residues" evidence="1">
    <location>
        <begin position="774"/>
        <end position="801"/>
    </location>
</feature>
<dbReference type="GO" id="GO:0003723">
    <property type="term" value="F:RNA binding"/>
    <property type="evidence" value="ECO:0007669"/>
    <property type="project" value="TreeGrafter"/>
</dbReference>
<dbReference type="InterPro" id="IPR015943">
    <property type="entry name" value="WD40/YVTN_repeat-like_dom_sf"/>
</dbReference>
<dbReference type="GO" id="GO:0032040">
    <property type="term" value="C:small-subunit processome"/>
    <property type="evidence" value="ECO:0007669"/>
    <property type="project" value="TreeGrafter"/>
</dbReference>
<dbReference type="Gene3D" id="2.130.10.10">
    <property type="entry name" value="YVTN repeat-like/Quinoprotein amine dehydrogenase"/>
    <property type="match status" value="2"/>
</dbReference>
<dbReference type="InterPro" id="IPR001680">
    <property type="entry name" value="WD40_rpt"/>
</dbReference>
<dbReference type="InterPro" id="IPR036322">
    <property type="entry name" value="WD40_repeat_dom_sf"/>
</dbReference>
<evidence type="ECO:0000256" key="1">
    <source>
        <dbReference type="SAM" id="MobiDB-lite"/>
    </source>
</evidence>
<reference evidence="2 3" key="1">
    <citation type="submission" date="2018-11" db="EMBL/GenBank/DDBJ databases">
        <title>Genome sequence of Saitozyma podzolica DSM 27192.</title>
        <authorList>
            <person name="Aliyu H."/>
            <person name="Gorte O."/>
            <person name="Ochsenreither K."/>
        </authorList>
    </citation>
    <scope>NUCLEOTIDE SEQUENCE [LARGE SCALE GENOMIC DNA]</scope>
    <source>
        <strain evidence="2 3">DSM 27192</strain>
    </source>
</reference>
<dbReference type="InterPro" id="IPR046351">
    <property type="entry name" value="UTP4"/>
</dbReference>
<comment type="caution">
    <text evidence="2">The sequence shown here is derived from an EMBL/GenBank/DDBJ whole genome shotgun (WGS) entry which is preliminary data.</text>
</comment>
<evidence type="ECO:0000313" key="3">
    <source>
        <dbReference type="Proteomes" id="UP000279259"/>
    </source>
</evidence>
<dbReference type="SUPFAM" id="SSF50978">
    <property type="entry name" value="WD40 repeat-like"/>
    <property type="match status" value="2"/>
</dbReference>
<feature type="region of interest" description="Disordered" evidence="1">
    <location>
        <begin position="705"/>
        <end position="737"/>
    </location>
</feature>
<feature type="region of interest" description="Disordered" evidence="1">
    <location>
        <begin position="673"/>
        <end position="693"/>
    </location>
</feature>
<feature type="compositionally biased region" description="Low complexity" evidence="1">
    <location>
        <begin position="1010"/>
        <end position="1033"/>
    </location>
</feature>
<name>A0A427Y7Q5_9TREE</name>